<keyword evidence="9" id="KW-0289">Folate biosynthesis</keyword>
<dbReference type="Gene3D" id="3.30.70.560">
    <property type="entry name" value="7,8-Dihydro-6-hydroxymethylpterin-pyrophosphokinase HPPK"/>
    <property type="match status" value="1"/>
</dbReference>
<dbReference type="NCBIfam" id="TIGR01498">
    <property type="entry name" value="folK"/>
    <property type="match status" value="1"/>
</dbReference>
<accession>C4KAD7</accession>
<dbReference type="CDD" id="cd00483">
    <property type="entry name" value="HPPK"/>
    <property type="match status" value="1"/>
</dbReference>
<dbReference type="UniPathway" id="UPA00077">
    <property type="reaction ID" value="UER00155"/>
</dbReference>
<reference evidence="15" key="1">
    <citation type="submission" date="2009-05" db="EMBL/GenBank/DDBJ databases">
        <title>Complete sequence of chromosome of Thauera sp. MZ1T.</title>
        <authorList>
            <consortium name="US DOE Joint Genome Institute"/>
            <person name="Lucas S."/>
            <person name="Copeland A."/>
            <person name="Lapidus A."/>
            <person name="Glavina del Rio T."/>
            <person name="Dalin E."/>
            <person name="Tice H."/>
            <person name="Bruce D."/>
            <person name="Goodwin L."/>
            <person name="Pitluck S."/>
            <person name="Sims D."/>
            <person name="Brettin T."/>
            <person name="Detter J.C."/>
            <person name="Han C."/>
            <person name="Larimer F."/>
            <person name="Land M."/>
            <person name="Hauser L."/>
            <person name="Kyrpides N."/>
            <person name="Mikhailova N."/>
            <person name="Sayler G.S."/>
        </authorList>
    </citation>
    <scope>NUCLEOTIDE SEQUENCE [LARGE SCALE GENOMIC DNA]</scope>
    <source>
        <strain evidence="15">MZ1T</strain>
    </source>
</reference>
<evidence type="ECO:0000256" key="5">
    <source>
        <dbReference type="ARBA" id="ARBA00022679"/>
    </source>
</evidence>
<evidence type="ECO:0000256" key="10">
    <source>
        <dbReference type="ARBA" id="ARBA00029409"/>
    </source>
</evidence>
<dbReference type="GO" id="GO:0046656">
    <property type="term" value="P:folic acid biosynthetic process"/>
    <property type="evidence" value="ECO:0007669"/>
    <property type="project" value="UniProtKB-KW"/>
</dbReference>
<dbReference type="SUPFAM" id="SSF55083">
    <property type="entry name" value="6-hydroxymethyl-7,8-dihydropterin pyrophosphokinase, HPPK"/>
    <property type="match status" value="1"/>
</dbReference>
<keyword evidence="7 14" id="KW-0418">Kinase</keyword>
<dbReference type="GO" id="GO:0003848">
    <property type="term" value="F:2-amino-4-hydroxy-6-hydroxymethyldihydropteridine diphosphokinase activity"/>
    <property type="evidence" value="ECO:0007669"/>
    <property type="project" value="UniProtKB-EC"/>
</dbReference>
<proteinExistence type="inferred from homology"/>
<evidence type="ECO:0000256" key="11">
    <source>
        <dbReference type="ARBA" id="ARBA00029766"/>
    </source>
</evidence>
<evidence type="ECO:0000256" key="9">
    <source>
        <dbReference type="ARBA" id="ARBA00022909"/>
    </source>
</evidence>
<evidence type="ECO:0000313" key="14">
    <source>
        <dbReference type="EMBL" id="ACR01363.1"/>
    </source>
</evidence>
<organism evidence="14 15">
    <name type="scientific">Thauera aminoaromatica</name>
    <dbReference type="NCBI Taxonomy" id="164330"/>
    <lineage>
        <taxon>Bacteria</taxon>
        <taxon>Pseudomonadati</taxon>
        <taxon>Pseudomonadota</taxon>
        <taxon>Betaproteobacteria</taxon>
        <taxon>Rhodocyclales</taxon>
        <taxon>Zoogloeaceae</taxon>
        <taxon>Thauera</taxon>
    </lineage>
</organism>
<evidence type="ECO:0000313" key="15">
    <source>
        <dbReference type="Proteomes" id="UP000002186"/>
    </source>
</evidence>
<gene>
    <name evidence="14" type="ordered locus">Tmz1t_2763</name>
</gene>
<dbReference type="Proteomes" id="UP000002186">
    <property type="component" value="Chromosome"/>
</dbReference>
<dbReference type="GO" id="GO:0016301">
    <property type="term" value="F:kinase activity"/>
    <property type="evidence" value="ECO:0007669"/>
    <property type="project" value="UniProtKB-KW"/>
</dbReference>
<comment type="pathway">
    <text evidence="1">Cofactor biosynthesis; tetrahydrofolate biosynthesis; 2-amino-4-hydroxy-6-hydroxymethyl-7,8-dihydropteridine diphosphate from 7,8-dihydroneopterin triphosphate: step 4/4.</text>
</comment>
<dbReference type="STRING" id="85643.Tmz1t_2763"/>
<reference evidence="14 15" key="2">
    <citation type="journal article" date="2012" name="Stand. Genomic Sci.">
        <title>Complete genome sequence of Thauera aminoaromatica strain MZ1T.</title>
        <authorList>
            <person name="Jiang K."/>
            <person name="Sanseverino J."/>
            <person name="Chauhan A."/>
            <person name="Lucas S."/>
            <person name="Copeland A."/>
            <person name="Lapidus A."/>
            <person name="Del Rio T.G."/>
            <person name="Dalin E."/>
            <person name="Tice H."/>
            <person name="Bruce D."/>
            <person name="Goodwin L."/>
            <person name="Pitluck S."/>
            <person name="Sims D."/>
            <person name="Brettin T."/>
            <person name="Detter J.C."/>
            <person name="Han C."/>
            <person name="Chang Y.J."/>
            <person name="Larimer F."/>
            <person name="Land M."/>
            <person name="Hauser L."/>
            <person name="Kyrpides N.C."/>
            <person name="Mikhailova N."/>
            <person name="Moser S."/>
            <person name="Jegier P."/>
            <person name="Close D."/>
            <person name="Debruyn J.M."/>
            <person name="Wang Y."/>
            <person name="Layton A.C."/>
            <person name="Allen M.S."/>
            <person name="Sayler G.S."/>
        </authorList>
    </citation>
    <scope>NUCLEOTIDE SEQUENCE [LARGE SCALE GENOMIC DNA]</scope>
    <source>
        <strain evidence="14 15">MZ1T</strain>
    </source>
</reference>
<keyword evidence="8" id="KW-0067">ATP-binding</keyword>
<dbReference type="EMBL" id="CP001281">
    <property type="protein sequence ID" value="ACR01363.1"/>
    <property type="molecule type" value="Genomic_DNA"/>
</dbReference>
<evidence type="ECO:0000256" key="4">
    <source>
        <dbReference type="ARBA" id="ARBA00016218"/>
    </source>
</evidence>
<name>C4KAD7_THASP</name>
<protein>
    <recommendedName>
        <fullName evidence="4">2-amino-4-hydroxy-6-hydroxymethyldihydropteridine pyrophosphokinase</fullName>
        <ecNumber evidence="3">2.7.6.3</ecNumber>
    </recommendedName>
    <alternativeName>
        <fullName evidence="11">6-hydroxymethyl-7,8-dihydropterin pyrophosphokinase</fullName>
    </alternativeName>
    <alternativeName>
        <fullName evidence="12">7,8-dihydro-6-hydroxymethylpterin-pyrophosphokinase</fullName>
    </alternativeName>
</protein>
<dbReference type="Pfam" id="PF01288">
    <property type="entry name" value="HPPK"/>
    <property type="match status" value="1"/>
</dbReference>
<evidence type="ECO:0000256" key="3">
    <source>
        <dbReference type="ARBA" id="ARBA00013253"/>
    </source>
</evidence>
<evidence type="ECO:0000256" key="6">
    <source>
        <dbReference type="ARBA" id="ARBA00022741"/>
    </source>
</evidence>
<evidence type="ECO:0000256" key="8">
    <source>
        <dbReference type="ARBA" id="ARBA00022840"/>
    </source>
</evidence>
<dbReference type="EC" id="2.7.6.3" evidence="3"/>
<dbReference type="PANTHER" id="PTHR43071:SF1">
    <property type="entry name" value="2-AMINO-4-HYDROXY-6-HYDROXYMETHYLDIHYDROPTERIDINE PYROPHOSPHOKINASE"/>
    <property type="match status" value="1"/>
</dbReference>
<keyword evidence="5 14" id="KW-0808">Transferase</keyword>
<evidence type="ECO:0000256" key="12">
    <source>
        <dbReference type="ARBA" id="ARBA00033413"/>
    </source>
</evidence>
<evidence type="ECO:0000259" key="13">
    <source>
        <dbReference type="Pfam" id="PF01288"/>
    </source>
</evidence>
<dbReference type="PANTHER" id="PTHR43071">
    <property type="entry name" value="2-AMINO-4-HYDROXY-6-HYDROXYMETHYLDIHYDROPTERIDINE PYROPHOSPHOKINASE"/>
    <property type="match status" value="1"/>
</dbReference>
<keyword evidence="15" id="KW-1185">Reference proteome</keyword>
<feature type="domain" description="7,8-dihydro-6-hydroxymethylpterin-pyrophosphokinase" evidence="13">
    <location>
        <begin position="5"/>
        <end position="133"/>
    </location>
</feature>
<evidence type="ECO:0000256" key="2">
    <source>
        <dbReference type="ARBA" id="ARBA00005810"/>
    </source>
</evidence>
<comment type="function">
    <text evidence="10">Catalyzes the transfer of pyrophosphate from adenosine triphosphate (ATP) to 6-hydroxymethyl-7,8-dihydropterin, an enzymatic step in folate biosynthesis pathway.</text>
</comment>
<dbReference type="KEGG" id="tmz:Tmz1t_2763"/>
<keyword evidence="6" id="KW-0547">Nucleotide-binding</keyword>
<dbReference type="OrthoDB" id="9808041at2"/>
<dbReference type="HOGENOM" id="CLU_097916_2_3_4"/>
<sequence length="168" mass="17765">MVRAYVAFGANLGDPAAAFFEAVQRLDALPGTRVVARSSLYRSAPVGVAGQPDYLNAVIALDTALAPRPLLEALLAIEHDSGRRRDFPMAPRTLDLDLLLYGDAVIDEPGLQVPHPRMHERAFALLPLAEIDPAASIPGRGAVAALLPALAGQAIERVPTPADSARHP</sequence>
<dbReference type="eggNOG" id="COG0801">
    <property type="taxonomic scope" value="Bacteria"/>
</dbReference>
<dbReference type="InterPro" id="IPR035907">
    <property type="entry name" value="Hppk_sf"/>
</dbReference>
<comment type="similarity">
    <text evidence="2">Belongs to the HPPK family.</text>
</comment>
<dbReference type="InterPro" id="IPR000550">
    <property type="entry name" value="Hppk"/>
</dbReference>
<dbReference type="GO" id="GO:0005524">
    <property type="term" value="F:ATP binding"/>
    <property type="evidence" value="ECO:0007669"/>
    <property type="project" value="UniProtKB-KW"/>
</dbReference>
<dbReference type="AlphaFoldDB" id="C4KAD7"/>
<evidence type="ECO:0000256" key="7">
    <source>
        <dbReference type="ARBA" id="ARBA00022777"/>
    </source>
</evidence>
<dbReference type="GO" id="GO:0046654">
    <property type="term" value="P:tetrahydrofolate biosynthetic process"/>
    <property type="evidence" value="ECO:0007669"/>
    <property type="project" value="UniProtKB-UniPathway"/>
</dbReference>
<evidence type="ECO:0000256" key="1">
    <source>
        <dbReference type="ARBA" id="ARBA00005051"/>
    </source>
</evidence>
<dbReference type="RefSeq" id="WP_004300567.1">
    <property type="nucleotide sequence ID" value="NC_011662.2"/>
</dbReference>